<reference evidence="1" key="1">
    <citation type="submission" date="2013-12" db="EMBL/GenBank/DDBJ databases">
        <title>The Genome Sequence of Aphanomyces astaci APO3.</title>
        <authorList>
            <consortium name="The Broad Institute Genomics Platform"/>
            <person name="Russ C."/>
            <person name="Tyler B."/>
            <person name="van West P."/>
            <person name="Dieguez-Uribeondo J."/>
            <person name="Young S.K."/>
            <person name="Zeng Q."/>
            <person name="Gargeya S."/>
            <person name="Fitzgerald M."/>
            <person name="Abouelleil A."/>
            <person name="Alvarado L."/>
            <person name="Chapman S.B."/>
            <person name="Gainer-Dewar J."/>
            <person name="Goldberg J."/>
            <person name="Griggs A."/>
            <person name="Gujja S."/>
            <person name="Hansen M."/>
            <person name="Howarth C."/>
            <person name="Imamovic A."/>
            <person name="Ireland A."/>
            <person name="Larimer J."/>
            <person name="McCowan C."/>
            <person name="Murphy C."/>
            <person name="Pearson M."/>
            <person name="Poon T.W."/>
            <person name="Priest M."/>
            <person name="Roberts A."/>
            <person name="Saif S."/>
            <person name="Shea T."/>
            <person name="Sykes S."/>
            <person name="Wortman J."/>
            <person name="Nusbaum C."/>
            <person name="Birren B."/>
        </authorList>
    </citation>
    <scope>NUCLEOTIDE SEQUENCE [LARGE SCALE GENOMIC DNA]</scope>
    <source>
        <strain evidence="1">APO3</strain>
    </source>
</reference>
<sequence>MSWIYSTLCADPAARQLGFQWLSDRLYHTSHSVIPQHPLGGQGGDAMQLTVHTNADENPVTIVAMEFHFQFHTVFASFANVVSAILAFSNQGGFVVSDVIPCQVVEAVSDTLQYVYGANRRSGVTMRRVTNLFHNHDRTRAVQTYAKVADDECFPLQHGEIRTHGFGWFDLDRSCNSGHWIVRSHTDCSGRTVAERVAGSITKVRGSVLHYAPITNEGVVSLECMGSLFGINHHQFSRREDLIAQVRTQAQAMYEDAYQGWIRALRQHLDHQVG</sequence>
<protein>
    <recommendedName>
        <fullName evidence="2">START domain-containing protein</fullName>
    </recommendedName>
</protein>
<dbReference type="RefSeq" id="XP_009832384.1">
    <property type="nucleotide sequence ID" value="XM_009834082.1"/>
</dbReference>
<dbReference type="OrthoDB" id="80149at2759"/>
<organism evidence="1">
    <name type="scientific">Aphanomyces astaci</name>
    <name type="common">Crayfish plague agent</name>
    <dbReference type="NCBI Taxonomy" id="112090"/>
    <lineage>
        <taxon>Eukaryota</taxon>
        <taxon>Sar</taxon>
        <taxon>Stramenopiles</taxon>
        <taxon>Oomycota</taxon>
        <taxon>Saprolegniomycetes</taxon>
        <taxon>Saprolegniales</taxon>
        <taxon>Verrucalvaceae</taxon>
        <taxon>Aphanomyces</taxon>
    </lineage>
</organism>
<proteinExistence type="predicted"/>
<evidence type="ECO:0000313" key="1">
    <source>
        <dbReference type="EMBL" id="ETV78047.1"/>
    </source>
</evidence>
<name>W4GEE8_APHAT</name>
<evidence type="ECO:0008006" key="2">
    <source>
        <dbReference type="Google" id="ProtNLM"/>
    </source>
</evidence>
<accession>W4GEE8</accession>
<dbReference type="VEuPathDB" id="FungiDB:H257_08261"/>
<gene>
    <name evidence="1" type="ORF">H257_08261</name>
</gene>
<dbReference type="AlphaFoldDB" id="W4GEE8"/>
<dbReference type="EMBL" id="KI913131">
    <property type="protein sequence ID" value="ETV78047.1"/>
    <property type="molecule type" value="Genomic_DNA"/>
</dbReference>
<dbReference type="GeneID" id="20810257"/>